<evidence type="ECO:0000259" key="5">
    <source>
        <dbReference type="PROSITE" id="PS50931"/>
    </source>
</evidence>
<evidence type="ECO:0000313" key="7">
    <source>
        <dbReference type="Proteomes" id="UP000574067"/>
    </source>
</evidence>
<dbReference type="InterPro" id="IPR058163">
    <property type="entry name" value="LysR-type_TF_proteobact-type"/>
</dbReference>
<dbReference type="GO" id="GO:0006351">
    <property type="term" value="P:DNA-templated transcription"/>
    <property type="evidence" value="ECO:0007669"/>
    <property type="project" value="TreeGrafter"/>
</dbReference>
<comment type="similarity">
    <text evidence="1">Belongs to the LysR transcriptional regulatory family.</text>
</comment>
<dbReference type="PRINTS" id="PR00039">
    <property type="entry name" value="HTHLYSR"/>
</dbReference>
<name>A0A848FN08_9BURK</name>
<protein>
    <submittedName>
        <fullName evidence="6">LysR family transcriptional regulator</fullName>
    </submittedName>
</protein>
<dbReference type="SUPFAM" id="SSF46785">
    <property type="entry name" value="Winged helix' DNA-binding domain"/>
    <property type="match status" value="1"/>
</dbReference>
<evidence type="ECO:0000313" key="6">
    <source>
        <dbReference type="EMBL" id="NML19101.1"/>
    </source>
</evidence>
<reference evidence="6 7" key="1">
    <citation type="submission" date="2020-04" db="EMBL/GenBank/DDBJ databases">
        <title>Azohydromonas sp. isolated from soil.</title>
        <authorList>
            <person name="Dahal R.H."/>
        </authorList>
    </citation>
    <scope>NUCLEOTIDE SEQUENCE [LARGE SCALE GENOMIC DNA]</scope>
    <source>
        <strain evidence="6 7">G-1-1-14</strain>
    </source>
</reference>
<evidence type="ECO:0000256" key="4">
    <source>
        <dbReference type="ARBA" id="ARBA00023163"/>
    </source>
</evidence>
<sequence length="295" mass="32706">MRASIPPLSTLVAFEAVARRLNFTVAANELFLTPSAVSHQIAKLEEFLGVRLFERTARNVELTQAGQDYLKRVAGALAAISAATDSARKGVSNTLHVHSTPSFATLWLMPRLAEFARAHPDISLSLSSSVEHSDFTAGQVDIDIRYGVPNWPQLVVQPVFNEQITPLASPAFLRRHRIETPEDLLQVPLIQSTVSVVQWPDWFTSRGIAHSPATFAYRFDRAFMTLDAAVQGLGVALESTFIGEPHLQKGRLRPVFEPGWALPVQAHFLVYPVRHAQRGEVLSFVDWLRQRAGSP</sequence>
<dbReference type="Gene3D" id="3.40.190.10">
    <property type="entry name" value="Periplasmic binding protein-like II"/>
    <property type="match status" value="2"/>
</dbReference>
<gene>
    <name evidence="6" type="ORF">HHL10_29450</name>
</gene>
<feature type="domain" description="HTH lysR-type" evidence="5">
    <location>
        <begin position="6"/>
        <end position="63"/>
    </location>
</feature>
<dbReference type="PANTHER" id="PTHR30537:SF58">
    <property type="entry name" value="HTH-TYPE TRANSCRIPTIONAL REGULATOR PERR"/>
    <property type="match status" value="1"/>
</dbReference>
<dbReference type="RefSeq" id="WP_169163993.1">
    <property type="nucleotide sequence ID" value="NZ_JABBFW010000056.1"/>
</dbReference>
<dbReference type="GO" id="GO:0003700">
    <property type="term" value="F:DNA-binding transcription factor activity"/>
    <property type="evidence" value="ECO:0007669"/>
    <property type="project" value="InterPro"/>
</dbReference>
<evidence type="ECO:0000256" key="1">
    <source>
        <dbReference type="ARBA" id="ARBA00009437"/>
    </source>
</evidence>
<dbReference type="EMBL" id="JABBFW010000056">
    <property type="protein sequence ID" value="NML19101.1"/>
    <property type="molecule type" value="Genomic_DNA"/>
</dbReference>
<dbReference type="GO" id="GO:0043565">
    <property type="term" value="F:sequence-specific DNA binding"/>
    <property type="evidence" value="ECO:0007669"/>
    <property type="project" value="TreeGrafter"/>
</dbReference>
<dbReference type="AlphaFoldDB" id="A0A848FN08"/>
<dbReference type="Gene3D" id="1.10.10.10">
    <property type="entry name" value="Winged helix-like DNA-binding domain superfamily/Winged helix DNA-binding domain"/>
    <property type="match status" value="1"/>
</dbReference>
<dbReference type="InterPro" id="IPR036390">
    <property type="entry name" value="WH_DNA-bd_sf"/>
</dbReference>
<dbReference type="InterPro" id="IPR036388">
    <property type="entry name" value="WH-like_DNA-bd_sf"/>
</dbReference>
<dbReference type="CDD" id="cd08432">
    <property type="entry name" value="PBP2_GcdR_TrpI_HvrB_AmpR_like"/>
    <property type="match status" value="1"/>
</dbReference>
<dbReference type="Pfam" id="PF03466">
    <property type="entry name" value="LysR_substrate"/>
    <property type="match status" value="1"/>
</dbReference>
<accession>A0A848FN08</accession>
<keyword evidence="2" id="KW-0805">Transcription regulation</keyword>
<dbReference type="InterPro" id="IPR005119">
    <property type="entry name" value="LysR_subst-bd"/>
</dbReference>
<proteinExistence type="inferred from homology"/>
<dbReference type="Proteomes" id="UP000574067">
    <property type="component" value="Unassembled WGS sequence"/>
</dbReference>
<organism evidence="6 7">
    <name type="scientific">Azohydromonas caseinilytica</name>
    <dbReference type="NCBI Taxonomy" id="2728836"/>
    <lineage>
        <taxon>Bacteria</taxon>
        <taxon>Pseudomonadati</taxon>
        <taxon>Pseudomonadota</taxon>
        <taxon>Betaproteobacteria</taxon>
        <taxon>Burkholderiales</taxon>
        <taxon>Sphaerotilaceae</taxon>
        <taxon>Azohydromonas</taxon>
    </lineage>
</organism>
<keyword evidence="3" id="KW-0238">DNA-binding</keyword>
<keyword evidence="4" id="KW-0804">Transcription</keyword>
<dbReference type="PROSITE" id="PS50931">
    <property type="entry name" value="HTH_LYSR"/>
    <property type="match status" value="1"/>
</dbReference>
<evidence type="ECO:0000256" key="3">
    <source>
        <dbReference type="ARBA" id="ARBA00023125"/>
    </source>
</evidence>
<comment type="caution">
    <text evidence="6">The sequence shown here is derived from an EMBL/GenBank/DDBJ whole genome shotgun (WGS) entry which is preliminary data.</text>
</comment>
<dbReference type="InterPro" id="IPR000847">
    <property type="entry name" value="LysR_HTH_N"/>
</dbReference>
<dbReference type="SUPFAM" id="SSF53850">
    <property type="entry name" value="Periplasmic binding protein-like II"/>
    <property type="match status" value="1"/>
</dbReference>
<dbReference type="FunFam" id="1.10.10.10:FF:000038">
    <property type="entry name" value="Glycine cleavage system transcriptional activator"/>
    <property type="match status" value="1"/>
</dbReference>
<evidence type="ECO:0000256" key="2">
    <source>
        <dbReference type="ARBA" id="ARBA00023015"/>
    </source>
</evidence>
<dbReference type="PANTHER" id="PTHR30537">
    <property type="entry name" value="HTH-TYPE TRANSCRIPTIONAL REGULATOR"/>
    <property type="match status" value="1"/>
</dbReference>
<keyword evidence="7" id="KW-1185">Reference proteome</keyword>
<dbReference type="Pfam" id="PF00126">
    <property type="entry name" value="HTH_1"/>
    <property type="match status" value="1"/>
</dbReference>